<evidence type="ECO:0000256" key="1">
    <source>
        <dbReference type="ARBA" id="ARBA00023015"/>
    </source>
</evidence>
<dbReference type="PRINTS" id="PR00778">
    <property type="entry name" value="HTHARSR"/>
</dbReference>
<proteinExistence type="predicted"/>
<evidence type="ECO:0000256" key="2">
    <source>
        <dbReference type="ARBA" id="ARBA00023125"/>
    </source>
</evidence>
<feature type="domain" description="HTH arsR-type" evidence="4">
    <location>
        <begin position="1"/>
        <end position="95"/>
    </location>
</feature>
<accession>A0ABX7BIF4</accession>
<dbReference type="Gene3D" id="1.10.10.10">
    <property type="entry name" value="Winged helix-like DNA-binding domain superfamily/Winged helix DNA-binding domain"/>
    <property type="match status" value="1"/>
</dbReference>
<keyword evidence="6" id="KW-1185">Reference proteome</keyword>
<dbReference type="NCBIfam" id="NF033788">
    <property type="entry name" value="HTH_metalloreg"/>
    <property type="match status" value="1"/>
</dbReference>
<evidence type="ECO:0000313" key="6">
    <source>
        <dbReference type="Proteomes" id="UP000595448"/>
    </source>
</evidence>
<reference evidence="5 6" key="1">
    <citation type="submission" date="2021-01" db="EMBL/GenBank/DDBJ databases">
        <title>Brevundimonas vitis sp. nov., an bacterium isolated from grape (Vitis vinifera).</title>
        <authorList>
            <person name="Jiang L."/>
            <person name="Lee J."/>
        </authorList>
    </citation>
    <scope>NUCLEOTIDE SEQUENCE [LARGE SCALE GENOMIC DNA]</scope>
    <source>
        <strain evidence="5 6">GRTSA-9</strain>
    </source>
</reference>
<keyword evidence="3" id="KW-0804">Transcription</keyword>
<evidence type="ECO:0000256" key="3">
    <source>
        <dbReference type="ARBA" id="ARBA00023163"/>
    </source>
</evidence>
<dbReference type="InterPro" id="IPR036388">
    <property type="entry name" value="WH-like_DNA-bd_sf"/>
</dbReference>
<dbReference type="Proteomes" id="UP000595448">
    <property type="component" value="Chromosome"/>
</dbReference>
<keyword evidence="1" id="KW-0805">Transcription regulation</keyword>
<dbReference type="SUPFAM" id="SSF46785">
    <property type="entry name" value="Winged helix' DNA-binding domain"/>
    <property type="match status" value="1"/>
</dbReference>
<dbReference type="InterPro" id="IPR011991">
    <property type="entry name" value="ArsR-like_HTH"/>
</dbReference>
<gene>
    <name evidence="5" type="ORF">JIP62_08080</name>
</gene>
<evidence type="ECO:0000259" key="4">
    <source>
        <dbReference type="PROSITE" id="PS50987"/>
    </source>
</evidence>
<dbReference type="InterPro" id="IPR001845">
    <property type="entry name" value="HTH_ArsR_DNA-bd_dom"/>
</dbReference>
<dbReference type="InterPro" id="IPR036390">
    <property type="entry name" value="WH_DNA-bd_sf"/>
</dbReference>
<keyword evidence="2" id="KW-0238">DNA-binding</keyword>
<sequence>METESALRALSAMSQATRLAALRALISAEPEGLAAGALARDLDVPDNTMSAHLALLSRAGLVTSERRGRSIVYRANMDQLRALVLFIVADCCGGRADQCAPILAEILPCCP</sequence>
<dbReference type="PROSITE" id="PS50987">
    <property type="entry name" value="HTH_ARSR_2"/>
    <property type="match status" value="1"/>
</dbReference>
<dbReference type="CDD" id="cd00090">
    <property type="entry name" value="HTH_ARSR"/>
    <property type="match status" value="1"/>
</dbReference>
<name>A0ABX7BIF4_9CAUL</name>
<dbReference type="InterPro" id="IPR051011">
    <property type="entry name" value="Metal_resp_trans_reg"/>
</dbReference>
<dbReference type="Pfam" id="PF12840">
    <property type="entry name" value="HTH_20"/>
    <property type="match status" value="1"/>
</dbReference>
<dbReference type="PANTHER" id="PTHR43132">
    <property type="entry name" value="ARSENICAL RESISTANCE OPERON REPRESSOR ARSR-RELATED"/>
    <property type="match status" value="1"/>
</dbReference>
<dbReference type="SMART" id="SM00418">
    <property type="entry name" value="HTH_ARSR"/>
    <property type="match status" value="1"/>
</dbReference>
<organism evidence="5 6">
    <name type="scientific">Brevundimonas vitisensis</name>
    <dbReference type="NCBI Taxonomy" id="2800818"/>
    <lineage>
        <taxon>Bacteria</taxon>
        <taxon>Pseudomonadati</taxon>
        <taxon>Pseudomonadota</taxon>
        <taxon>Alphaproteobacteria</taxon>
        <taxon>Caulobacterales</taxon>
        <taxon>Caulobacteraceae</taxon>
        <taxon>Brevundimonas</taxon>
    </lineage>
</organism>
<evidence type="ECO:0000313" key="5">
    <source>
        <dbReference type="EMBL" id="QQQ17322.1"/>
    </source>
</evidence>
<dbReference type="EMBL" id="CP067977">
    <property type="protein sequence ID" value="QQQ17322.1"/>
    <property type="molecule type" value="Genomic_DNA"/>
</dbReference>
<dbReference type="PANTHER" id="PTHR43132:SF2">
    <property type="entry name" value="ARSENICAL RESISTANCE OPERON REPRESSOR ARSR-RELATED"/>
    <property type="match status" value="1"/>
</dbReference>
<protein>
    <submittedName>
        <fullName evidence="5">Helix-turn-helix transcriptional regulator</fullName>
    </submittedName>
</protein>